<keyword evidence="2" id="KW-1185">Reference proteome</keyword>
<accession>A0ABS8TCI9</accession>
<evidence type="ECO:0000313" key="1">
    <source>
        <dbReference type="EMBL" id="MCD7468242.1"/>
    </source>
</evidence>
<reference evidence="1 2" key="1">
    <citation type="journal article" date="2021" name="BMC Genomics">
        <title>Datura genome reveals duplications of psychoactive alkaloid biosynthetic genes and high mutation rate following tissue culture.</title>
        <authorList>
            <person name="Rajewski A."/>
            <person name="Carter-House D."/>
            <person name="Stajich J."/>
            <person name="Litt A."/>
        </authorList>
    </citation>
    <scope>NUCLEOTIDE SEQUENCE [LARGE SCALE GENOMIC DNA]</scope>
    <source>
        <strain evidence="1">AR-01</strain>
    </source>
</reference>
<dbReference type="Proteomes" id="UP000823775">
    <property type="component" value="Unassembled WGS sequence"/>
</dbReference>
<organism evidence="1 2">
    <name type="scientific">Datura stramonium</name>
    <name type="common">Jimsonweed</name>
    <name type="synonym">Common thornapple</name>
    <dbReference type="NCBI Taxonomy" id="4076"/>
    <lineage>
        <taxon>Eukaryota</taxon>
        <taxon>Viridiplantae</taxon>
        <taxon>Streptophyta</taxon>
        <taxon>Embryophyta</taxon>
        <taxon>Tracheophyta</taxon>
        <taxon>Spermatophyta</taxon>
        <taxon>Magnoliopsida</taxon>
        <taxon>eudicotyledons</taxon>
        <taxon>Gunneridae</taxon>
        <taxon>Pentapetalae</taxon>
        <taxon>asterids</taxon>
        <taxon>lamiids</taxon>
        <taxon>Solanales</taxon>
        <taxon>Solanaceae</taxon>
        <taxon>Solanoideae</taxon>
        <taxon>Datureae</taxon>
        <taxon>Datura</taxon>
    </lineage>
</organism>
<protein>
    <submittedName>
        <fullName evidence="1">Uncharacterized protein</fullName>
    </submittedName>
</protein>
<dbReference type="EMBL" id="JACEIK010001310">
    <property type="protein sequence ID" value="MCD7468242.1"/>
    <property type="molecule type" value="Genomic_DNA"/>
</dbReference>
<sequence>MLRAEGVVDLATKSEKDAPSFKNLTLTLGPSALLTEMSEYTFVSPMADRPISPPTSGLLKMAQMDHPHNAQLLKLSKAIPPIIQQAIKTVMMPILDKLRSFCARVLKEEVVVMMEKMDSPSKGVVAGELQDGEPPHDEVLLPMMLPSMVTHIGYLRSILSMKAGPCQTNG</sequence>
<evidence type="ECO:0000313" key="2">
    <source>
        <dbReference type="Proteomes" id="UP000823775"/>
    </source>
</evidence>
<name>A0ABS8TCI9_DATST</name>
<proteinExistence type="predicted"/>
<gene>
    <name evidence="1" type="ORF">HAX54_006243</name>
</gene>
<comment type="caution">
    <text evidence="1">The sequence shown here is derived from an EMBL/GenBank/DDBJ whole genome shotgun (WGS) entry which is preliminary data.</text>
</comment>